<dbReference type="SUPFAM" id="SSF51735">
    <property type="entry name" value="NAD(P)-binding Rossmann-fold domains"/>
    <property type="match status" value="1"/>
</dbReference>
<dbReference type="CDD" id="cd08267">
    <property type="entry name" value="MDR1"/>
    <property type="match status" value="1"/>
</dbReference>
<dbReference type="InterPro" id="IPR036291">
    <property type="entry name" value="NAD(P)-bd_dom_sf"/>
</dbReference>
<evidence type="ECO:0000313" key="4">
    <source>
        <dbReference type="Proteomes" id="UP001274830"/>
    </source>
</evidence>
<protein>
    <recommendedName>
        <fullName evidence="2">Enoyl reductase (ER) domain-containing protein</fullName>
    </recommendedName>
</protein>
<reference evidence="3" key="1">
    <citation type="submission" date="2023-07" db="EMBL/GenBank/DDBJ databases">
        <title>Black Yeasts Isolated from many extreme environments.</title>
        <authorList>
            <person name="Coleine C."/>
            <person name="Stajich J.E."/>
            <person name="Selbmann L."/>
        </authorList>
    </citation>
    <scope>NUCLEOTIDE SEQUENCE</scope>
    <source>
        <strain evidence="3">CCFEE 5485</strain>
    </source>
</reference>
<dbReference type="GO" id="GO:0005739">
    <property type="term" value="C:mitochondrion"/>
    <property type="evidence" value="ECO:0007669"/>
    <property type="project" value="TreeGrafter"/>
</dbReference>
<keyword evidence="4" id="KW-1185">Reference proteome</keyword>
<dbReference type="InterPro" id="IPR050700">
    <property type="entry name" value="YIM1/Zinc_Alcohol_DH_Fams"/>
</dbReference>
<name>A0AAE0WWV1_9PEZI</name>
<sequence>MAEDTLPPNGSKLLRFLPSIAQLDLNLTSQSDPEHSVSQTRNTQSVRPGTLNQQESELHKMSTFESQAWLYTAGYQSLYFGKTEVPRANDIKGLGTTAHMLVKINACALNPVDVQMMNLPMWRLPTFGTPKGCVCDFSATVIAGGRTGFVQGDEIFGLTLKPFIKGGGALSEMAQLDVANTVAVKKPKEWSHEKAAAISLVWLTAKACIEKVAQWVDETSTKRVAILGGSSAVGIYTIMLAKQRGWKVVTTSSGRNKDFVTTTLNADEHVDYTQQKVRSAVQQFAPDAVIDCVGGTSCIGLPSSKRYVSIVGDKTGRSSMGGPYTYYNVLGPMALYQAASQWIRWARGQYAGAEIYDVIVLDMNKQWLEESKTTLSPDQIYIDSVFQFDEAKKAFEKLNTGRARGKVVIKISDTGVKNTA</sequence>
<evidence type="ECO:0000313" key="3">
    <source>
        <dbReference type="EMBL" id="KAK3679512.1"/>
    </source>
</evidence>
<dbReference type="PANTHER" id="PTHR11695">
    <property type="entry name" value="ALCOHOL DEHYDROGENASE RELATED"/>
    <property type="match status" value="1"/>
</dbReference>
<dbReference type="SMART" id="SM00829">
    <property type="entry name" value="PKS_ER"/>
    <property type="match status" value="1"/>
</dbReference>
<dbReference type="GO" id="GO:0016491">
    <property type="term" value="F:oxidoreductase activity"/>
    <property type="evidence" value="ECO:0007669"/>
    <property type="project" value="InterPro"/>
</dbReference>
<accession>A0AAE0WWV1</accession>
<dbReference type="Gene3D" id="3.90.180.10">
    <property type="entry name" value="Medium-chain alcohol dehydrogenases, catalytic domain"/>
    <property type="match status" value="1"/>
</dbReference>
<dbReference type="InterPro" id="IPR011032">
    <property type="entry name" value="GroES-like_sf"/>
</dbReference>
<proteinExistence type="predicted"/>
<dbReference type="Proteomes" id="UP001274830">
    <property type="component" value="Unassembled WGS sequence"/>
</dbReference>
<gene>
    <name evidence="3" type="ORF">LTR78_001073</name>
</gene>
<evidence type="ECO:0000259" key="2">
    <source>
        <dbReference type="SMART" id="SM00829"/>
    </source>
</evidence>
<comment type="caution">
    <text evidence="3">The sequence shown here is derived from an EMBL/GenBank/DDBJ whole genome shotgun (WGS) entry which is preliminary data.</text>
</comment>
<feature type="domain" description="Enoyl reductase (ER)" evidence="2">
    <location>
        <begin position="74"/>
        <end position="409"/>
    </location>
</feature>
<dbReference type="AlphaFoldDB" id="A0AAE0WWV1"/>
<organism evidence="3 4">
    <name type="scientific">Recurvomyces mirabilis</name>
    <dbReference type="NCBI Taxonomy" id="574656"/>
    <lineage>
        <taxon>Eukaryota</taxon>
        <taxon>Fungi</taxon>
        <taxon>Dikarya</taxon>
        <taxon>Ascomycota</taxon>
        <taxon>Pezizomycotina</taxon>
        <taxon>Dothideomycetes</taxon>
        <taxon>Dothideomycetidae</taxon>
        <taxon>Mycosphaerellales</taxon>
        <taxon>Teratosphaeriaceae</taxon>
        <taxon>Recurvomyces</taxon>
    </lineage>
</organism>
<evidence type="ECO:0000256" key="1">
    <source>
        <dbReference type="SAM" id="MobiDB-lite"/>
    </source>
</evidence>
<dbReference type="Gene3D" id="3.40.50.720">
    <property type="entry name" value="NAD(P)-binding Rossmann-like Domain"/>
    <property type="match status" value="1"/>
</dbReference>
<feature type="region of interest" description="Disordered" evidence="1">
    <location>
        <begin position="29"/>
        <end position="52"/>
    </location>
</feature>
<dbReference type="Pfam" id="PF13602">
    <property type="entry name" value="ADH_zinc_N_2"/>
    <property type="match status" value="1"/>
</dbReference>
<dbReference type="EMBL" id="JAUTXT010000002">
    <property type="protein sequence ID" value="KAK3679512.1"/>
    <property type="molecule type" value="Genomic_DNA"/>
</dbReference>
<dbReference type="SUPFAM" id="SSF50129">
    <property type="entry name" value="GroES-like"/>
    <property type="match status" value="1"/>
</dbReference>
<dbReference type="PANTHER" id="PTHR11695:SF647">
    <property type="entry name" value="ENOYL REDUCTASE (ER) DOMAIN-CONTAINING PROTEIN"/>
    <property type="match status" value="1"/>
</dbReference>
<dbReference type="InterPro" id="IPR020843">
    <property type="entry name" value="ER"/>
</dbReference>